<dbReference type="OrthoDB" id="9781030at2"/>
<dbReference type="EMBL" id="QGLT01000003">
    <property type="protein sequence ID" value="PXZ00329.1"/>
    <property type="molecule type" value="Genomic_DNA"/>
</dbReference>
<evidence type="ECO:0000256" key="1">
    <source>
        <dbReference type="ARBA" id="ARBA00004651"/>
    </source>
</evidence>
<keyword evidence="3 6" id="KW-0812">Transmembrane</keyword>
<evidence type="ECO:0000313" key="8">
    <source>
        <dbReference type="Proteomes" id="UP000247565"/>
    </source>
</evidence>
<evidence type="ECO:0000256" key="6">
    <source>
        <dbReference type="SAM" id="Phobius"/>
    </source>
</evidence>
<dbReference type="PIRSF" id="PIRSF035875">
    <property type="entry name" value="RNase_BN"/>
    <property type="match status" value="1"/>
</dbReference>
<dbReference type="NCBIfam" id="TIGR00765">
    <property type="entry name" value="yihY_not_rbn"/>
    <property type="match status" value="1"/>
</dbReference>
<dbReference type="PANTHER" id="PTHR30213:SF0">
    <property type="entry name" value="UPF0761 MEMBRANE PROTEIN YIHY"/>
    <property type="match status" value="1"/>
</dbReference>
<comment type="subcellular location">
    <subcellularLocation>
        <location evidence="1">Cell membrane</location>
        <topology evidence="1">Multi-pass membrane protein</topology>
    </subcellularLocation>
</comment>
<evidence type="ECO:0000256" key="3">
    <source>
        <dbReference type="ARBA" id="ARBA00022692"/>
    </source>
</evidence>
<dbReference type="PANTHER" id="PTHR30213">
    <property type="entry name" value="INNER MEMBRANE PROTEIN YHJD"/>
    <property type="match status" value="1"/>
</dbReference>
<comment type="caution">
    <text evidence="7">The sequence shown here is derived from an EMBL/GenBank/DDBJ whole genome shotgun (WGS) entry which is preliminary data.</text>
</comment>
<feature type="transmembrane region" description="Helical" evidence="6">
    <location>
        <begin position="239"/>
        <end position="261"/>
    </location>
</feature>
<feature type="transmembrane region" description="Helical" evidence="6">
    <location>
        <begin position="206"/>
        <end position="227"/>
    </location>
</feature>
<dbReference type="AlphaFoldDB" id="A0A318MVZ9"/>
<protein>
    <submittedName>
        <fullName evidence="7">Trehalose-binding protein</fullName>
    </submittedName>
</protein>
<evidence type="ECO:0000256" key="5">
    <source>
        <dbReference type="ARBA" id="ARBA00023136"/>
    </source>
</evidence>
<reference evidence="7 8" key="1">
    <citation type="submission" date="2018-05" db="EMBL/GenBank/DDBJ databases">
        <title>Reference genomes for bee gut microbiota database.</title>
        <authorList>
            <person name="Ellegaard K.M."/>
        </authorList>
    </citation>
    <scope>NUCLEOTIDE SEQUENCE [LARGE SCALE GENOMIC DNA]</scope>
    <source>
        <strain evidence="7 8">ESL0284</strain>
    </source>
</reference>
<organism evidence="7 8">
    <name type="scientific">Commensalibacter melissae</name>
    <dbReference type="NCBI Taxonomy" id="2070537"/>
    <lineage>
        <taxon>Bacteria</taxon>
        <taxon>Pseudomonadati</taxon>
        <taxon>Pseudomonadota</taxon>
        <taxon>Alphaproteobacteria</taxon>
        <taxon>Acetobacterales</taxon>
        <taxon>Acetobacteraceae</taxon>
    </lineage>
</organism>
<feature type="transmembrane region" description="Helical" evidence="6">
    <location>
        <begin position="156"/>
        <end position="186"/>
    </location>
</feature>
<dbReference type="Proteomes" id="UP000247565">
    <property type="component" value="Unassembled WGS sequence"/>
</dbReference>
<evidence type="ECO:0000256" key="2">
    <source>
        <dbReference type="ARBA" id="ARBA00022475"/>
    </source>
</evidence>
<feature type="transmembrane region" description="Helical" evidence="6">
    <location>
        <begin position="273"/>
        <end position="294"/>
    </location>
</feature>
<sequence>MRDLDRSSESHIFVEKHHSPLKISFHGWIKIIMATIHTLIDGPYMLVAAGCAFFSTLSLFPSISSLISIYGLVFDPQTVEPQLEFLQHFFPPNVYVFLQEMINSIVEQTHSTLTIQLVVSILFALWSASIGTKGLVTGLNVAYNTHETRSFLKFQVLSVVLTFCAILGTIMTLAVIVALPAILNILPYQFLNILTDYFPAYNMVRISSNIIVFLFATWTFALFYRFGPCRSNVHWRWTCPGAFIATILWLLAAFSFSYYVAHFANFTSTYGPLGTVVAVMMWFLVSCYVVLVGAQFNAQIEGYILDRSEASNKIP</sequence>
<accession>A0A318MVZ9</accession>
<dbReference type="InterPro" id="IPR017039">
    <property type="entry name" value="Virul_fac_BrkB"/>
</dbReference>
<evidence type="ECO:0000313" key="7">
    <source>
        <dbReference type="EMBL" id="PXZ00329.1"/>
    </source>
</evidence>
<keyword evidence="8" id="KW-1185">Reference proteome</keyword>
<proteinExistence type="predicted"/>
<keyword evidence="4 6" id="KW-1133">Transmembrane helix</keyword>
<keyword evidence="5 6" id="KW-0472">Membrane</keyword>
<dbReference type="Pfam" id="PF03631">
    <property type="entry name" value="Virul_fac_BrkB"/>
    <property type="match status" value="1"/>
</dbReference>
<name>A0A318MVZ9_9PROT</name>
<feature type="transmembrane region" description="Helical" evidence="6">
    <location>
        <begin position="46"/>
        <end position="73"/>
    </location>
</feature>
<gene>
    <name evidence="7" type="ORF">DK869_06795</name>
</gene>
<evidence type="ECO:0000256" key="4">
    <source>
        <dbReference type="ARBA" id="ARBA00022989"/>
    </source>
</evidence>
<dbReference type="GO" id="GO:0005886">
    <property type="term" value="C:plasma membrane"/>
    <property type="evidence" value="ECO:0007669"/>
    <property type="project" value="UniProtKB-SubCell"/>
</dbReference>
<keyword evidence="2" id="KW-1003">Cell membrane</keyword>
<dbReference type="RefSeq" id="WP_110439252.1">
    <property type="nucleotide sequence ID" value="NZ_CP046393.1"/>
</dbReference>